<dbReference type="SUPFAM" id="SSF57667">
    <property type="entry name" value="beta-beta-alpha zinc fingers"/>
    <property type="match status" value="1"/>
</dbReference>
<dbReference type="GO" id="GO:0000978">
    <property type="term" value="F:RNA polymerase II cis-regulatory region sequence-specific DNA binding"/>
    <property type="evidence" value="ECO:0007669"/>
    <property type="project" value="InterPro"/>
</dbReference>
<name>A0A093UUL3_TALMA</name>
<dbReference type="PANTHER" id="PTHR40626:SF7">
    <property type="entry name" value="TRANSCRIPTION FACTOR, PUTATIVE (AFU_ORTHOLOGUE AFUA_1G04110)-RELATED"/>
    <property type="match status" value="1"/>
</dbReference>
<dbReference type="GO" id="GO:0000785">
    <property type="term" value="C:chromatin"/>
    <property type="evidence" value="ECO:0007669"/>
    <property type="project" value="TreeGrafter"/>
</dbReference>
<evidence type="ECO:0000256" key="3">
    <source>
        <dbReference type="ARBA" id="ARBA00022737"/>
    </source>
</evidence>
<evidence type="ECO:0000256" key="7">
    <source>
        <dbReference type="PROSITE-ProRule" id="PRU00042"/>
    </source>
</evidence>
<gene>
    <name evidence="10" type="ORF">GQ26_0340750</name>
</gene>
<evidence type="ECO:0000313" key="10">
    <source>
        <dbReference type="EMBL" id="KFX43615.1"/>
    </source>
</evidence>
<protein>
    <submittedName>
        <fullName evidence="10">Transcription corepressor MIG3</fullName>
    </submittedName>
</protein>
<dbReference type="Gene3D" id="3.30.160.60">
    <property type="entry name" value="Classic Zinc Finger"/>
    <property type="match status" value="2"/>
</dbReference>
<dbReference type="InterPro" id="IPR051059">
    <property type="entry name" value="VerF-like"/>
</dbReference>
<evidence type="ECO:0000256" key="1">
    <source>
        <dbReference type="ARBA" id="ARBA00004123"/>
    </source>
</evidence>
<feature type="compositionally biased region" description="Low complexity" evidence="8">
    <location>
        <begin position="70"/>
        <end position="90"/>
    </location>
</feature>
<dbReference type="FunFam" id="3.30.160.60:FF:000446">
    <property type="entry name" value="Zinc finger protein"/>
    <property type="match status" value="1"/>
</dbReference>
<evidence type="ECO:0000256" key="6">
    <source>
        <dbReference type="ARBA" id="ARBA00023242"/>
    </source>
</evidence>
<dbReference type="eggNOG" id="KOG1721">
    <property type="taxonomic scope" value="Eukaryota"/>
</dbReference>
<keyword evidence="5" id="KW-0862">Zinc</keyword>
<organism evidence="10">
    <name type="scientific">Talaromyces marneffei PM1</name>
    <dbReference type="NCBI Taxonomy" id="1077442"/>
    <lineage>
        <taxon>Eukaryota</taxon>
        <taxon>Fungi</taxon>
        <taxon>Dikarya</taxon>
        <taxon>Ascomycota</taxon>
        <taxon>Pezizomycotina</taxon>
        <taxon>Eurotiomycetes</taxon>
        <taxon>Eurotiomycetidae</taxon>
        <taxon>Eurotiales</taxon>
        <taxon>Trichocomaceae</taxon>
        <taxon>Talaromyces</taxon>
        <taxon>Talaromyces sect. Talaromyces</taxon>
    </lineage>
</organism>
<keyword evidence="2" id="KW-0479">Metal-binding</keyword>
<dbReference type="PROSITE" id="PS50157">
    <property type="entry name" value="ZINC_FINGER_C2H2_2"/>
    <property type="match status" value="2"/>
</dbReference>
<dbReference type="InterPro" id="IPR036236">
    <property type="entry name" value="Znf_C2H2_sf"/>
</dbReference>
<dbReference type="InterPro" id="IPR007219">
    <property type="entry name" value="XnlR_reg_dom"/>
</dbReference>
<keyword evidence="4 7" id="KW-0863">Zinc-finger</keyword>
<comment type="subcellular location">
    <subcellularLocation>
        <location evidence="1">Nucleus</location>
    </subcellularLocation>
</comment>
<dbReference type="PROSITE" id="PS00028">
    <property type="entry name" value="ZINC_FINGER_C2H2_1"/>
    <property type="match status" value="2"/>
</dbReference>
<dbReference type="GO" id="GO:0005634">
    <property type="term" value="C:nucleus"/>
    <property type="evidence" value="ECO:0007669"/>
    <property type="project" value="UniProtKB-SubCell"/>
</dbReference>
<keyword evidence="3" id="KW-0677">Repeat</keyword>
<feature type="region of interest" description="Disordered" evidence="8">
    <location>
        <begin position="70"/>
        <end position="95"/>
    </location>
</feature>
<accession>A0A093UUL3</accession>
<evidence type="ECO:0000256" key="4">
    <source>
        <dbReference type="ARBA" id="ARBA00022771"/>
    </source>
</evidence>
<dbReference type="AlphaFoldDB" id="A0A093UUL3"/>
<evidence type="ECO:0000259" key="9">
    <source>
        <dbReference type="PROSITE" id="PS50157"/>
    </source>
</evidence>
<keyword evidence="6" id="KW-0539">Nucleus</keyword>
<feature type="domain" description="C2H2-type" evidence="9">
    <location>
        <begin position="4"/>
        <end position="31"/>
    </location>
</feature>
<dbReference type="PANTHER" id="PTHR40626">
    <property type="entry name" value="MIP31509P"/>
    <property type="match status" value="1"/>
</dbReference>
<dbReference type="Pfam" id="PF04082">
    <property type="entry name" value="Fungal_trans"/>
    <property type="match status" value="1"/>
</dbReference>
<dbReference type="Pfam" id="PF00096">
    <property type="entry name" value="zf-C2H2"/>
    <property type="match status" value="1"/>
</dbReference>
<dbReference type="GO" id="GO:0008270">
    <property type="term" value="F:zinc ion binding"/>
    <property type="evidence" value="ECO:0007669"/>
    <property type="project" value="UniProtKB-KW"/>
</dbReference>
<dbReference type="SMART" id="SM00355">
    <property type="entry name" value="ZnF_C2H2"/>
    <property type="match status" value="2"/>
</dbReference>
<dbReference type="InterPro" id="IPR013087">
    <property type="entry name" value="Znf_C2H2_type"/>
</dbReference>
<evidence type="ECO:0000256" key="5">
    <source>
        <dbReference type="ARBA" id="ARBA00022833"/>
    </source>
</evidence>
<dbReference type="GO" id="GO:0000981">
    <property type="term" value="F:DNA-binding transcription factor activity, RNA polymerase II-specific"/>
    <property type="evidence" value="ECO:0007669"/>
    <property type="project" value="InterPro"/>
</dbReference>
<dbReference type="Pfam" id="PF12874">
    <property type="entry name" value="zf-met"/>
    <property type="match status" value="1"/>
</dbReference>
<dbReference type="CDD" id="cd12148">
    <property type="entry name" value="fungal_TF_MHR"/>
    <property type="match status" value="1"/>
</dbReference>
<reference evidence="10" key="1">
    <citation type="journal article" date="2014" name="PLoS Genet.">
        <title>Signature Gene Expression Reveals Novel Clues to the Molecular Mechanisms of Dimorphic Transition in Penicillium marneffei.</title>
        <authorList>
            <person name="Yang E."/>
            <person name="Wang G."/>
            <person name="Cai J."/>
            <person name="Woo P.C."/>
            <person name="Lau S.K."/>
            <person name="Yuen K.-Y."/>
            <person name="Chow W.-N."/>
            <person name="Lin X."/>
        </authorList>
    </citation>
    <scope>NUCLEOTIDE SEQUENCE [LARGE SCALE GENOMIC DNA]</scope>
    <source>
        <strain evidence="10">PM1</strain>
    </source>
</reference>
<feature type="domain" description="C2H2-type" evidence="9">
    <location>
        <begin position="32"/>
        <end position="61"/>
    </location>
</feature>
<evidence type="ECO:0000256" key="8">
    <source>
        <dbReference type="SAM" id="MobiDB-lite"/>
    </source>
</evidence>
<proteinExistence type="predicted"/>
<sequence length="918" mass="101604">MVLRKCEICDRKFKKTEHYKRHERSHTKERPYECTVCHKKFSRSDVLSRHAKGHIQNANGPTNIANAAKNTTATTTTTTTTTTTPPTTAADAVGPITSATPMIPDASDLGTNLQIPADPNHIQEEQRRMSLVNLHSTAAHNHQDNDAQHHFINTSGAPGTANNRASVPVFPPTPRDVQITPPGGLSSNLDFLADISAHQPRTEPEINAMMIDEQNTAYFAWGDVSALDSVEQQQQTQRPIAFDPMPNEMLQLWLEPRADSVSHHSSSIDFIRNMNFMGENFISPGRRDSRSMDPNKAADDIPNERFTRVERSWVAPANLVGRLINNLWQDVSCYESDNLFSILPWQSMSPSTGNYSGSRFGLDEECRSQLQHAFGLSLASIGSITSATPNDALSPTASTTGSGSIPTFPPAEILDMALDLYFRHFHPLVPFVHLPTFCAKKTKTPLLFVMCQIGMIILGTKGTTSFVSKTFTCSLERISSELAKCAIGNETSTGVVSTFAAALLMLNLAALTGEKSHIQQSQMLYINLMSIAQRHGLFTAGEGQSVDMSLFEAVPDLEMRWKAWSRVESTKRLIVGLLLLDSWFSSFLSTSPIIAPDSVQIVLPCHESLFQANSSSRWMQHIRGGKRIITSIVKSPSETTALPVLDIPVDEFCMHGLLAMLQLRLSEAYHRILFKRPSYPFAPCHTYAMDGRARCLTSLQVQLMNTYSESLSRMNPNCIVMWHHMCMDLTADIQIFELAAGRNGAAPARKALDDIAAWAQTPAARRACLHAAQIFKAISNRRASDDTMFHSVHALFSAALILGLYIYMVPRSAETQAGATSIELLDDIDWQQVGTEGFTSFMEPHGSPSSRTMDDQAINFIRHGGTIYIRGVPHQGGYQSARRILLDYGGLLKDTGKWSVRKFSYVLHIMSDVLMDVD</sequence>
<dbReference type="HOGENOM" id="CLU_008999_1_0_1"/>
<dbReference type="EMBL" id="JPOX01000034">
    <property type="protein sequence ID" value="KFX43615.1"/>
    <property type="molecule type" value="Genomic_DNA"/>
</dbReference>
<dbReference type="GO" id="GO:0006351">
    <property type="term" value="P:DNA-templated transcription"/>
    <property type="evidence" value="ECO:0007669"/>
    <property type="project" value="InterPro"/>
</dbReference>
<comment type="caution">
    <text evidence="10">The sequence shown here is derived from an EMBL/GenBank/DDBJ whole genome shotgun (WGS) entry which is preliminary data.</text>
</comment>
<evidence type="ECO:0000256" key="2">
    <source>
        <dbReference type="ARBA" id="ARBA00022723"/>
    </source>
</evidence>